<dbReference type="RefSeq" id="XP_007679131.1">
    <property type="nucleotide sequence ID" value="XM_007680941.1"/>
</dbReference>
<dbReference type="HOGENOM" id="CLU_2527096_0_0_1"/>
<dbReference type="Proteomes" id="UP000011761">
    <property type="component" value="Unassembled WGS sequence"/>
</dbReference>
<name>M2N688_BAUPA</name>
<sequence>MALSAAAEEVFPRYWAMSAPSPHPLPISDGSGTLFLPNAASASWLRSFACVISVQHHATLAEHFSNPGVFRSHSASSGFQTCCT</sequence>
<dbReference type="KEGG" id="bcom:BAUCODRAFT_228683"/>
<accession>M2N688</accession>
<evidence type="ECO:0000313" key="1">
    <source>
        <dbReference type="EMBL" id="EMC94300.1"/>
    </source>
</evidence>
<keyword evidence="2" id="KW-1185">Reference proteome</keyword>
<reference evidence="1 2" key="1">
    <citation type="journal article" date="2012" name="PLoS Pathog.">
        <title>Diverse lifestyles and strategies of plant pathogenesis encoded in the genomes of eighteen Dothideomycetes fungi.</title>
        <authorList>
            <person name="Ohm R.A."/>
            <person name="Feau N."/>
            <person name="Henrissat B."/>
            <person name="Schoch C.L."/>
            <person name="Horwitz B.A."/>
            <person name="Barry K.W."/>
            <person name="Condon B.J."/>
            <person name="Copeland A.C."/>
            <person name="Dhillon B."/>
            <person name="Glaser F."/>
            <person name="Hesse C.N."/>
            <person name="Kosti I."/>
            <person name="LaButti K."/>
            <person name="Lindquist E.A."/>
            <person name="Lucas S."/>
            <person name="Salamov A.A."/>
            <person name="Bradshaw R.E."/>
            <person name="Ciuffetti L."/>
            <person name="Hamelin R.C."/>
            <person name="Kema G.H.J."/>
            <person name="Lawrence C."/>
            <person name="Scott J.A."/>
            <person name="Spatafora J.W."/>
            <person name="Turgeon B.G."/>
            <person name="de Wit P.J.G.M."/>
            <person name="Zhong S."/>
            <person name="Goodwin S.B."/>
            <person name="Grigoriev I.V."/>
        </authorList>
    </citation>
    <scope>NUCLEOTIDE SEQUENCE [LARGE SCALE GENOMIC DNA]</scope>
    <source>
        <strain evidence="1 2">UAMH 10762</strain>
    </source>
</reference>
<proteinExistence type="predicted"/>
<dbReference type="AlphaFoldDB" id="M2N688"/>
<dbReference type="EMBL" id="KB445559">
    <property type="protein sequence ID" value="EMC94300.1"/>
    <property type="molecule type" value="Genomic_DNA"/>
</dbReference>
<protein>
    <submittedName>
        <fullName evidence="1">Uncharacterized protein</fullName>
    </submittedName>
</protein>
<evidence type="ECO:0000313" key="2">
    <source>
        <dbReference type="Proteomes" id="UP000011761"/>
    </source>
</evidence>
<dbReference type="GeneID" id="19109939"/>
<organism evidence="1 2">
    <name type="scientific">Baudoinia panamericana (strain UAMH 10762)</name>
    <name type="common">Angels' share fungus</name>
    <name type="synonym">Baudoinia compniacensis (strain UAMH 10762)</name>
    <dbReference type="NCBI Taxonomy" id="717646"/>
    <lineage>
        <taxon>Eukaryota</taxon>
        <taxon>Fungi</taxon>
        <taxon>Dikarya</taxon>
        <taxon>Ascomycota</taxon>
        <taxon>Pezizomycotina</taxon>
        <taxon>Dothideomycetes</taxon>
        <taxon>Dothideomycetidae</taxon>
        <taxon>Mycosphaerellales</taxon>
        <taxon>Teratosphaeriaceae</taxon>
        <taxon>Baudoinia</taxon>
    </lineage>
</organism>
<gene>
    <name evidence="1" type="ORF">BAUCODRAFT_228683</name>
</gene>